<dbReference type="InterPro" id="IPR006094">
    <property type="entry name" value="Oxid_FAD_bind_N"/>
</dbReference>
<dbReference type="InterPro" id="IPR016166">
    <property type="entry name" value="FAD-bd_PCMH"/>
</dbReference>
<dbReference type="EMBL" id="PFEQ01000009">
    <property type="protein sequence ID" value="PJE74223.1"/>
    <property type="molecule type" value="Genomic_DNA"/>
</dbReference>
<protein>
    <submittedName>
        <fullName evidence="7">FAD-binding oxidoreductase</fullName>
    </submittedName>
</protein>
<name>A0A2M8LC86_9BACT</name>
<evidence type="ECO:0000313" key="8">
    <source>
        <dbReference type="Proteomes" id="UP000228700"/>
    </source>
</evidence>
<dbReference type="Proteomes" id="UP000228700">
    <property type="component" value="Unassembled WGS sequence"/>
</dbReference>
<dbReference type="InterPro" id="IPR016171">
    <property type="entry name" value="Vanillyl_alc_oxidase_C-sub2"/>
</dbReference>
<dbReference type="InterPro" id="IPR004113">
    <property type="entry name" value="FAD-bd_oxidored_4_C"/>
</dbReference>
<dbReference type="SUPFAM" id="SSF56176">
    <property type="entry name" value="FAD-binding/transporter-associated domain-like"/>
    <property type="match status" value="1"/>
</dbReference>
<comment type="similarity">
    <text evidence="2">Belongs to the FAD-binding oxidoreductase/transferase type 4 family.</text>
</comment>
<dbReference type="Gene3D" id="3.30.465.10">
    <property type="match status" value="2"/>
</dbReference>
<evidence type="ECO:0000256" key="3">
    <source>
        <dbReference type="ARBA" id="ARBA00022630"/>
    </source>
</evidence>
<accession>A0A2M8LC86</accession>
<proteinExistence type="inferred from homology"/>
<evidence type="ECO:0000256" key="2">
    <source>
        <dbReference type="ARBA" id="ARBA00008000"/>
    </source>
</evidence>
<comment type="cofactor">
    <cofactor evidence="1">
        <name>FAD</name>
        <dbReference type="ChEBI" id="CHEBI:57692"/>
    </cofactor>
</comment>
<organism evidence="7 8">
    <name type="scientific">Candidatus Taylorbacteria bacterium CG10_big_fil_rev_8_21_14_0_10_41_48</name>
    <dbReference type="NCBI Taxonomy" id="1975024"/>
    <lineage>
        <taxon>Bacteria</taxon>
        <taxon>Candidatus Tayloriibacteriota</taxon>
    </lineage>
</organism>
<reference evidence="8" key="1">
    <citation type="submission" date="2017-09" db="EMBL/GenBank/DDBJ databases">
        <title>Depth-based differentiation of microbial function through sediment-hosted aquifers and enrichment of novel symbionts in the deep terrestrial subsurface.</title>
        <authorList>
            <person name="Probst A.J."/>
            <person name="Ladd B."/>
            <person name="Jarett J.K."/>
            <person name="Geller-Mcgrath D.E."/>
            <person name="Sieber C.M.K."/>
            <person name="Emerson J.B."/>
            <person name="Anantharaman K."/>
            <person name="Thomas B.C."/>
            <person name="Malmstrom R."/>
            <person name="Stieglmeier M."/>
            <person name="Klingl A."/>
            <person name="Woyke T."/>
            <person name="Ryan C.M."/>
            <person name="Banfield J.F."/>
        </authorList>
    </citation>
    <scope>NUCLEOTIDE SEQUENCE [LARGE SCALE GENOMIC DNA]</scope>
</reference>
<dbReference type="GO" id="GO:1903457">
    <property type="term" value="P:lactate catabolic process"/>
    <property type="evidence" value="ECO:0007669"/>
    <property type="project" value="TreeGrafter"/>
</dbReference>
<evidence type="ECO:0000313" key="7">
    <source>
        <dbReference type="EMBL" id="PJE74223.1"/>
    </source>
</evidence>
<dbReference type="InterPro" id="IPR016164">
    <property type="entry name" value="FAD-linked_Oxase-like_C"/>
</dbReference>
<dbReference type="FunFam" id="3.30.70.2740:FF:000001">
    <property type="entry name" value="D-lactate dehydrogenase mitochondrial"/>
    <property type="match status" value="1"/>
</dbReference>
<evidence type="ECO:0000259" key="6">
    <source>
        <dbReference type="PROSITE" id="PS51387"/>
    </source>
</evidence>
<evidence type="ECO:0000256" key="1">
    <source>
        <dbReference type="ARBA" id="ARBA00001974"/>
    </source>
</evidence>
<dbReference type="InterPro" id="IPR036318">
    <property type="entry name" value="FAD-bd_PCMH-like_sf"/>
</dbReference>
<dbReference type="AlphaFoldDB" id="A0A2M8LC86"/>
<keyword evidence="3" id="KW-0285">Flavoprotein</keyword>
<dbReference type="PANTHER" id="PTHR11748:SF119">
    <property type="entry name" value="D-2-HYDROXYGLUTARATE DEHYDROGENASE"/>
    <property type="match status" value="1"/>
</dbReference>
<dbReference type="Pfam" id="PF01565">
    <property type="entry name" value="FAD_binding_4"/>
    <property type="match status" value="1"/>
</dbReference>
<dbReference type="InterPro" id="IPR016169">
    <property type="entry name" value="FAD-bd_PCMH_sub2"/>
</dbReference>
<dbReference type="Gene3D" id="1.10.45.10">
    <property type="entry name" value="Vanillyl-alcohol Oxidase, Chain A, domain 4"/>
    <property type="match status" value="1"/>
</dbReference>
<dbReference type="GO" id="GO:0004458">
    <property type="term" value="F:D-lactate dehydrogenase (cytochrome) activity"/>
    <property type="evidence" value="ECO:0007669"/>
    <property type="project" value="TreeGrafter"/>
</dbReference>
<dbReference type="SUPFAM" id="SSF55103">
    <property type="entry name" value="FAD-linked oxidases, C-terminal domain"/>
    <property type="match status" value="1"/>
</dbReference>
<evidence type="ECO:0000256" key="5">
    <source>
        <dbReference type="ARBA" id="ARBA00023002"/>
    </source>
</evidence>
<keyword evidence="5" id="KW-0560">Oxidoreductase</keyword>
<dbReference type="Pfam" id="PF02913">
    <property type="entry name" value="FAD-oxidase_C"/>
    <property type="match status" value="1"/>
</dbReference>
<dbReference type="PANTHER" id="PTHR11748">
    <property type="entry name" value="D-LACTATE DEHYDROGENASE"/>
    <property type="match status" value="1"/>
</dbReference>
<gene>
    <name evidence="7" type="ORF">COV01_01875</name>
</gene>
<dbReference type="PROSITE" id="PS51387">
    <property type="entry name" value="FAD_PCMH"/>
    <property type="match status" value="1"/>
</dbReference>
<dbReference type="Gene3D" id="3.30.70.2740">
    <property type="match status" value="1"/>
</dbReference>
<dbReference type="GO" id="GO:0071949">
    <property type="term" value="F:FAD binding"/>
    <property type="evidence" value="ECO:0007669"/>
    <property type="project" value="InterPro"/>
</dbReference>
<feature type="domain" description="FAD-binding PCMH-type" evidence="6">
    <location>
        <begin position="37"/>
        <end position="268"/>
    </location>
</feature>
<evidence type="ECO:0000256" key="4">
    <source>
        <dbReference type="ARBA" id="ARBA00022827"/>
    </source>
</evidence>
<sequence>MNSIQTLKESLGRAGFKGDIDETTETINSHSHDASLMSVTPKLVLFPRDTEDVKIVVRTVSENKKFYPELSLTARAAGTCMSGGSLTESVILDVSKYMQGILSLSETEARILPGTYYRDFEPEADKLDVMLPCFPASKKLCAFGGMISNNCAGEKTLRWGKMEDYVLEMKVVFSDGNEYLVKPLSKDELDKKIAQGGFEGNLYSSIYKIVTENESLLKEAKPKVSKNSAGYYLWNVWDGTTFDLTRLIVGSQGTFGILTEVKIRLVKKEPISRLFVVFLPELTRLGDIVNDLLKLKPETLESYDDSTMKLAVKFLPSMVRSMKLWNFTRLMFRFIPEAWMVVRGGMPKLVLLVEFSGNDEKEVEAKVVEATRIMKPYGYHTRRATPGFDTEKYWTVRRESFNLLRKHVTGRRTAPFVDDVIVPPERMPEFLPQMREILDEYKLLYTIVGHAGNGNFHIIPLMDMHDESNVRAIDEVSDKVYDLVISMHGSITAEHNDGIVRTPYLSKMFKPEVISLFQKTKDVFDPGNMFNPGKKVGGTKDYMIAHIARE</sequence>
<keyword evidence="4" id="KW-0274">FAD</keyword>
<dbReference type="GO" id="GO:0008720">
    <property type="term" value="F:D-lactate dehydrogenase (NAD+) activity"/>
    <property type="evidence" value="ECO:0007669"/>
    <property type="project" value="TreeGrafter"/>
</dbReference>
<comment type="caution">
    <text evidence="7">The sequence shown here is derived from an EMBL/GenBank/DDBJ whole genome shotgun (WGS) entry which is preliminary data.</text>
</comment>